<protein>
    <recommendedName>
        <fullName evidence="3">Sigma-70 family RNA polymerase sigma factor</fullName>
    </recommendedName>
</protein>
<sequence length="144" mass="17422">MKREEVEHILREKYAEYTEKIIRNVKRLNYGTLLSGEESELENAWEEFVYQVQEEESIYYEKTIRQFIFHLLQSLPRSELKLLWLTTENYYEYDDTGFPSADEVIEAVEDEMYSYIERKASKGTLIPQISTSWRNRLKEEEDEV</sequence>
<evidence type="ECO:0000313" key="1">
    <source>
        <dbReference type="EMBL" id="MBM7691640.1"/>
    </source>
</evidence>
<dbReference type="Proteomes" id="UP000823486">
    <property type="component" value="Unassembled WGS sequence"/>
</dbReference>
<comment type="caution">
    <text evidence="1">The sequence shown here is derived from an EMBL/GenBank/DDBJ whole genome shotgun (WGS) entry which is preliminary data.</text>
</comment>
<dbReference type="RefSeq" id="WP_204539536.1">
    <property type="nucleotide sequence ID" value="NZ_JAFBFI010000003.1"/>
</dbReference>
<evidence type="ECO:0008006" key="3">
    <source>
        <dbReference type="Google" id="ProtNLM"/>
    </source>
</evidence>
<organism evidence="1 2">
    <name type="scientific">Peribacillus deserti</name>
    <dbReference type="NCBI Taxonomy" id="673318"/>
    <lineage>
        <taxon>Bacteria</taxon>
        <taxon>Bacillati</taxon>
        <taxon>Bacillota</taxon>
        <taxon>Bacilli</taxon>
        <taxon>Bacillales</taxon>
        <taxon>Bacillaceae</taxon>
        <taxon>Peribacillus</taxon>
    </lineage>
</organism>
<evidence type="ECO:0000313" key="2">
    <source>
        <dbReference type="Proteomes" id="UP000823486"/>
    </source>
</evidence>
<keyword evidence="2" id="KW-1185">Reference proteome</keyword>
<proteinExistence type="predicted"/>
<accession>A0ABS2QEQ9</accession>
<dbReference type="EMBL" id="JAFBFI010000003">
    <property type="protein sequence ID" value="MBM7691640.1"/>
    <property type="molecule type" value="Genomic_DNA"/>
</dbReference>
<gene>
    <name evidence="1" type="ORF">JOC77_001047</name>
</gene>
<name>A0ABS2QEQ9_9BACI</name>
<reference evidence="1 2" key="1">
    <citation type="submission" date="2021-01" db="EMBL/GenBank/DDBJ databases">
        <title>Genomic Encyclopedia of Type Strains, Phase IV (KMG-IV): sequencing the most valuable type-strain genomes for metagenomic binning, comparative biology and taxonomic classification.</title>
        <authorList>
            <person name="Goeker M."/>
        </authorList>
    </citation>
    <scope>NUCLEOTIDE SEQUENCE [LARGE SCALE GENOMIC DNA]</scope>
    <source>
        <strain evidence="1 2">DSM 105482</strain>
    </source>
</reference>